<dbReference type="InterPro" id="IPR022037">
    <property type="entry name" value="DUF3606"/>
</dbReference>
<sequence>MSDDLKKRGLQDRVRINVNEDWEVREWSAHFGCTEAELRAAVREVGVMVADVRRYFLARR</sequence>
<protein>
    <submittedName>
        <fullName evidence="1">DUF3606 domain-containing protein</fullName>
    </submittedName>
</protein>
<organism evidence="1 2">
    <name type="scientific">Corallococcus carmarthensis</name>
    <dbReference type="NCBI Taxonomy" id="2316728"/>
    <lineage>
        <taxon>Bacteria</taxon>
        <taxon>Pseudomonadati</taxon>
        <taxon>Myxococcota</taxon>
        <taxon>Myxococcia</taxon>
        <taxon>Myxococcales</taxon>
        <taxon>Cystobacterineae</taxon>
        <taxon>Myxococcaceae</taxon>
        <taxon>Corallococcus</taxon>
    </lineage>
</organism>
<accession>A0A3A8JTA2</accession>
<gene>
    <name evidence="1" type="ORF">D7X32_30420</name>
</gene>
<dbReference type="OrthoDB" id="7030114at2"/>
<keyword evidence="2" id="KW-1185">Reference proteome</keyword>
<reference evidence="2" key="1">
    <citation type="submission" date="2018-09" db="EMBL/GenBank/DDBJ databases">
        <authorList>
            <person name="Livingstone P.G."/>
            <person name="Whitworth D.E."/>
        </authorList>
    </citation>
    <scope>NUCLEOTIDE SEQUENCE [LARGE SCALE GENOMIC DNA]</scope>
    <source>
        <strain evidence="2">CA043D</strain>
    </source>
</reference>
<evidence type="ECO:0000313" key="1">
    <source>
        <dbReference type="EMBL" id="RKG98148.1"/>
    </source>
</evidence>
<dbReference type="Pfam" id="PF12244">
    <property type="entry name" value="DUF3606"/>
    <property type="match status" value="1"/>
</dbReference>
<name>A0A3A8JTA2_9BACT</name>
<comment type="caution">
    <text evidence="1">The sequence shown here is derived from an EMBL/GenBank/DDBJ whole genome shotgun (WGS) entry which is preliminary data.</text>
</comment>
<proteinExistence type="predicted"/>
<dbReference type="RefSeq" id="WP_120606069.1">
    <property type="nucleotide sequence ID" value="NZ_JABFJX010000124.1"/>
</dbReference>
<evidence type="ECO:0000313" key="2">
    <source>
        <dbReference type="Proteomes" id="UP000268313"/>
    </source>
</evidence>
<dbReference type="Proteomes" id="UP000268313">
    <property type="component" value="Unassembled WGS sequence"/>
</dbReference>
<dbReference type="EMBL" id="RAWE01000151">
    <property type="protein sequence ID" value="RKG98148.1"/>
    <property type="molecule type" value="Genomic_DNA"/>
</dbReference>
<dbReference type="AlphaFoldDB" id="A0A3A8JTA2"/>